<reference evidence="3" key="1">
    <citation type="submission" date="2020-01" db="EMBL/GenBank/DDBJ databases">
        <authorList>
            <person name="Meier V. D."/>
            <person name="Meier V D."/>
        </authorList>
    </citation>
    <scope>NUCLEOTIDE SEQUENCE</scope>
    <source>
        <strain evidence="3">HLG_WM_MAG_10</strain>
    </source>
</reference>
<evidence type="ECO:0000256" key="1">
    <source>
        <dbReference type="SAM" id="Phobius"/>
    </source>
</evidence>
<feature type="domain" description="VanZ-like" evidence="2">
    <location>
        <begin position="46"/>
        <end position="132"/>
    </location>
</feature>
<dbReference type="PANTHER" id="PTHR28008:SF1">
    <property type="entry name" value="DOMAIN PROTEIN, PUTATIVE (AFU_ORTHOLOGUE AFUA_3G10980)-RELATED"/>
    <property type="match status" value="1"/>
</dbReference>
<name>A0A6S6UGJ1_9BACT</name>
<dbReference type="PANTHER" id="PTHR28008">
    <property type="entry name" value="DOMAIN PROTEIN, PUTATIVE (AFU_ORTHOLOGUE AFUA_3G10980)-RELATED"/>
    <property type="match status" value="1"/>
</dbReference>
<keyword evidence="1" id="KW-0812">Transmembrane</keyword>
<accession>A0A6S6UGJ1</accession>
<dbReference type="NCBIfam" id="NF037970">
    <property type="entry name" value="vanZ_1"/>
    <property type="match status" value="1"/>
</dbReference>
<dbReference type="Pfam" id="PF04892">
    <property type="entry name" value="VanZ"/>
    <property type="match status" value="1"/>
</dbReference>
<gene>
    <name evidence="3" type="ORF">HELGO_WM21551</name>
</gene>
<keyword evidence="1" id="KW-1133">Transmembrane helix</keyword>
<sequence>MKPIQQKKQAPNKKPKLRFLPILLFFIFILWIIVQADLGIDNPFVQLVQQIPWGDKIGHICIFAGLTFFLNYALSHASFKLFRIKLLTGSVLIFCFALIEEFTQLFFPSRTFDFGDILSDLVGISLASILAYRNVLAASK</sequence>
<feature type="transmembrane region" description="Helical" evidence="1">
    <location>
        <begin position="117"/>
        <end position="136"/>
    </location>
</feature>
<organism evidence="3">
    <name type="scientific">uncultured Aureispira sp</name>
    <dbReference type="NCBI Taxonomy" id="1331704"/>
    <lineage>
        <taxon>Bacteria</taxon>
        <taxon>Pseudomonadati</taxon>
        <taxon>Bacteroidota</taxon>
        <taxon>Saprospiria</taxon>
        <taxon>Saprospirales</taxon>
        <taxon>Saprospiraceae</taxon>
        <taxon>Aureispira</taxon>
        <taxon>environmental samples</taxon>
    </lineage>
</organism>
<feature type="transmembrane region" description="Helical" evidence="1">
    <location>
        <begin position="20"/>
        <end position="36"/>
    </location>
</feature>
<keyword evidence="1" id="KW-0472">Membrane</keyword>
<evidence type="ECO:0000259" key="2">
    <source>
        <dbReference type="Pfam" id="PF04892"/>
    </source>
</evidence>
<dbReference type="AlphaFoldDB" id="A0A6S6UGJ1"/>
<feature type="transmembrane region" description="Helical" evidence="1">
    <location>
        <begin position="86"/>
        <end position="105"/>
    </location>
</feature>
<proteinExistence type="predicted"/>
<evidence type="ECO:0000313" key="3">
    <source>
        <dbReference type="EMBL" id="CAA6827490.1"/>
    </source>
</evidence>
<dbReference type="InterPro" id="IPR006976">
    <property type="entry name" value="VanZ-like"/>
</dbReference>
<feature type="transmembrane region" description="Helical" evidence="1">
    <location>
        <begin position="56"/>
        <end position="74"/>
    </location>
</feature>
<protein>
    <recommendedName>
        <fullName evidence="2">VanZ-like domain-containing protein</fullName>
    </recommendedName>
</protein>
<dbReference type="EMBL" id="CACVAQ010000402">
    <property type="protein sequence ID" value="CAA6827490.1"/>
    <property type="molecule type" value="Genomic_DNA"/>
</dbReference>